<protein>
    <submittedName>
        <fullName evidence="2">Str. FM013</fullName>
    </submittedName>
</protein>
<proteinExistence type="predicted"/>
<evidence type="ECO:0000256" key="1">
    <source>
        <dbReference type="SAM" id="MobiDB-lite"/>
    </source>
</evidence>
<dbReference type="EMBL" id="HG793148">
    <property type="protein sequence ID" value="CRL25559.1"/>
    <property type="molecule type" value="Genomic_DNA"/>
</dbReference>
<keyword evidence="3" id="KW-1185">Reference proteome</keyword>
<sequence>MDHKLSQAMNKLKTTLGPIPRASWHRPETRRHPLNQGDQV</sequence>
<name>A0A0G4PGS0_PENC3</name>
<evidence type="ECO:0000313" key="2">
    <source>
        <dbReference type="EMBL" id="CRL25559.1"/>
    </source>
</evidence>
<dbReference type="AlphaFoldDB" id="A0A0G4PGS0"/>
<feature type="region of interest" description="Disordered" evidence="1">
    <location>
        <begin position="1"/>
        <end position="40"/>
    </location>
</feature>
<dbReference type="Proteomes" id="UP000053732">
    <property type="component" value="Unassembled WGS sequence"/>
</dbReference>
<organism evidence="2 3">
    <name type="scientific">Penicillium camemberti (strain FM 013)</name>
    <dbReference type="NCBI Taxonomy" id="1429867"/>
    <lineage>
        <taxon>Eukaryota</taxon>
        <taxon>Fungi</taxon>
        <taxon>Dikarya</taxon>
        <taxon>Ascomycota</taxon>
        <taxon>Pezizomycotina</taxon>
        <taxon>Eurotiomycetes</taxon>
        <taxon>Eurotiomycetidae</taxon>
        <taxon>Eurotiales</taxon>
        <taxon>Aspergillaceae</taxon>
        <taxon>Penicillium</taxon>
    </lineage>
</organism>
<reference evidence="2 3" key="1">
    <citation type="journal article" date="2014" name="Nat. Commun.">
        <title>Multiple recent horizontal transfers of a large genomic region in cheese making fungi.</title>
        <authorList>
            <person name="Cheeseman K."/>
            <person name="Ropars J."/>
            <person name="Renault P."/>
            <person name="Dupont J."/>
            <person name="Gouzy J."/>
            <person name="Branca A."/>
            <person name="Abraham A.L."/>
            <person name="Ceppi M."/>
            <person name="Conseiller E."/>
            <person name="Debuchy R."/>
            <person name="Malagnac F."/>
            <person name="Goarin A."/>
            <person name="Silar P."/>
            <person name="Lacoste S."/>
            <person name="Sallet E."/>
            <person name="Bensimon A."/>
            <person name="Giraud T."/>
            <person name="Brygoo Y."/>
        </authorList>
    </citation>
    <scope>NUCLEOTIDE SEQUENCE [LARGE SCALE GENOMIC DNA]</scope>
    <source>
        <strain evidence="3">FM 013</strain>
    </source>
</reference>
<gene>
    <name evidence="2" type="ORF">PCAMFM013_S015g000145</name>
</gene>
<evidence type="ECO:0000313" key="3">
    <source>
        <dbReference type="Proteomes" id="UP000053732"/>
    </source>
</evidence>
<accession>A0A0G4PGS0</accession>